<dbReference type="InterPro" id="IPR049082">
    <property type="entry name" value="T7SS_signal"/>
</dbReference>
<evidence type="ECO:0000259" key="6">
    <source>
        <dbReference type="Pfam" id="PF25023"/>
    </source>
</evidence>
<reference evidence="7" key="1">
    <citation type="submission" date="2022-10" db="EMBL/GenBank/DDBJ databases">
        <title>The complete genomes of actinobacterial strains from the NBC collection.</title>
        <authorList>
            <person name="Joergensen T.S."/>
            <person name="Alvarez Arevalo M."/>
            <person name="Sterndorff E.B."/>
            <person name="Faurdal D."/>
            <person name="Vuksanovic O."/>
            <person name="Mourched A.-S."/>
            <person name="Charusanti P."/>
            <person name="Shaw S."/>
            <person name="Blin K."/>
            <person name="Weber T."/>
        </authorList>
    </citation>
    <scope>NUCLEOTIDE SEQUENCE</scope>
    <source>
        <strain evidence="7">NBC_00119</strain>
    </source>
</reference>
<feature type="compositionally biased region" description="Basic and acidic residues" evidence="2">
    <location>
        <begin position="221"/>
        <end position="237"/>
    </location>
</feature>
<keyword evidence="1" id="KW-0677">Repeat</keyword>
<proteinExistence type="predicted"/>
<dbReference type="Pfam" id="PF20148">
    <property type="entry name" value="DUF6531"/>
    <property type="match status" value="1"/>
</dbReference>
<feature type="domain" description="Teneurin-like YD-shell" evidence="6">
    <location>
        <begin position="854"/>
        <end position="1002"/>
    </location>
</feature>
<feature type="domain" description="Putative T7SS secretion signal" evidence="5">
    <location>
        <begin position="22"/>
        <end position="261"/>
    </location>
</feature>
<dbReference type="NCBIfam" id="TIGR01643">
    <property type="entry name" value="YD_repeat_2x"/>
    <property type="match status" value="10"/>
</dbReference>
<dbReference type="Pfam" id="PF03527">
    <property type="entry name" value="RHS"/>
    <property type="match status" value="1"/>
</dbReference>
<evidence type="ECO:0000259" key="4">
    <source>
        <dbReference type="Pfam" id="PF20148"/>
    </source>
</evidence>
<evidence type="ECO:0000313" key="7">
    <source>
        <dbReference type="EMBL" id="WTS16620.1"/>
    </source>
</evidence>
<protein>
    <submittedName>
        <fullName evidence="7">DUF6531 domain-containing protein</fullName>
    </submittedName>
</protein>
<dbReference type="InterPro" id="IPR056823">
    <property type="entry name" value="TEN-like_YD-shell"/>
</dbReference>
<dbReference type="PANTHER" id="PTHR32305">
    <property type="match status" value="1"/>
</dbReference>
<dbReference type="Pfam" id="PF25023">
    <property type="entry name" value="TEN_YD-shell"/>
    <property type="match status" value="1"/>
</dbReference>
<feature type="domain" description="DUF6531" evidence="4">
    <location>
        <begin position="413"/>
        <end position="484"/>
    </location>
</feature>
<evidence type="ECO:0000256" key="2">
    <source>
        <dbReference type="SAM" id="MobiDB-lite"/>
    </source>
</evidence>
<dbReference type="InterPro" id="IPR001826">
    <property type="entry name" value="RHS"/>
</dbReference>
<dbReference type="NCBIfam" id="TIGR03696">
    <property type="entry name" value="Rhs_assc_core"/>
    <property type="match status" value="1"/>
</dbReference>
<feature type="region of interest" description="Disordered" evidence="2">
    <location>
        <begin position="203"/>
        <end position="266"/>
    </location>
</feature>
<gene>
    <name evidence="7" type="ORF">OHU69_39550</name>
</gene>
<dbReference type="InterPro" id="IPR022385">
    <property type="entry name" value="Rhs_assc_core"/>
</dbReference>
<feature type="region of interest" description="Disordered" evidence="2">
    <location>
        <begin position="67"/>
        <end position="86"/>
    </location>
</feature>
<dbReference type="EMBL" id="CP108195">
    <property type="protein sequence ID" value="WTS16620.1"/>
    <property type="molecule type" value="Genomic_DNA"/>
</dbReference>
<dbReference type="Pfam" id="PF05593">
    <property type="entry name" value="RHS_repeat"/>
    <property type="match status" value="6"/>
</dbReference>
<feature type="domain" description="RHS protein conserved region" evidence="3">
    <location>
        <begin position="1346"/>
        <end position="1375"/>
    </location>
</feature>
<accession>A0AAU1UIF3</accession>
<dbReference type="InterPro" id="IPR006530">
    <property type="entry name" value="YD"/>
</dbReference>
<dbReference type="Pfam" id="PF21725">
    <property type="entry name" value="T7SS_signal"/>
    <property type="match status" value="1"/>
</dbReference>
<feature type="compositionally biased region" description="Basic and acidic residues" evidence="2">
    <location>
        <begin position="389"/>
        <end position="407"/>
    </location>
</feature>
<sequence length="1587" mass="173638">MGLGDIVDGVKGGINKGLSVGEDLIDEGKKKVGEGVDYATNKVGDGLDYVGLHGAADAVEDWGDDVASDLGATPGEQQLGQTEEANELVHGNPDKIRESAKHLKDFHTAFDHVSAGMRKVDSSGWAGEGGDAFRKKFGVHPTKWAEAADACDDASSTLESYAGTVKWAQGKAKEAVELYKKGTKASKDAVDAYNKKVDAYNGKIKANEDPGPKPEPFSDPGKADIKKAHETLAEARKQRNTAASDAQGKVKAALAHAPAEPPPLDRLGNDLVDGYQAYNLELTHVVGGALKGTAGLLNFARGLNPTDPYNLTHPAAYMQNVSMTLSGLVSTAAHPERIVTAAVDGFKKDPSEFIGRLLPELVGTKGAGLARSGLRLGLKKGMEEGAETGLRRATRDAERHAEPDGQKKCNGTDPVDLATGLMYLPQTDVELPGVLPLAFTRRAESGYQLGRWFGPSWSSTLDQRLEIDAEGVVFVTDDGLLLVYPHPAPGVPVLPSHGPRRPLNRVDGGYTVSDPRTGRVWHFADRDERSAVIEQIDDRNGNWITFEYDSEGTPLSIASSAGHRLVCTVSDGRVRALLLADAAGDGENLEIKRYGYSDEGHLTEVVNSSGLPLRFTYDERGRITSWTDTNDRSYTYAYDDRDRCVAEGGAEGHMALRLAYTEPDPSTGYRLTTTTTGEGHRRRFLVDASSRVIAETDPLGATTRYRRDRFDRLLSRTDPLVHVTAFRYDEAGNLVHVVRADGREAHAEYNELGLPVKVTNPDGTTWRQTYDERGNRLTATTPAGATTHFTYDEAGRLTSVVDPLGGATTLHCDRAGLPVEVTDPLGSTTTYERDAFGRPVAVRDPLGATTRLEWNTEGRLVRRTAPDGGSETWSYDGEGNCTAHTDAVGNVTRSAYTHFDLITARTTPDGAQYAFTHDSELRLTKVTNPQGLTWSYEYDSAGWLARQTDFDGRTVHYEHDAAGRMTTRTNALGQTVRYVYDELGRVVEKETPAGNTTFAYDLTGRLARSDGPGGSLTILRDRFGRVRSENVDGRVLTYRYDELGRRTGRLTPSGAESAWTYDVAGRSVRLTTAGRDVGFAYDSAGRETGRRIGTSLALDNSFDDLGRLTTQSVVASGEDRCVQRRAYTYRADGNLLGVEDLVSGTRRYELDAIGRVTGVEGSGWSESYAYDLAGNLTAASWPDEHPGQAATGARSYSGTRLTRAGRVHYEHDALGRVTVRRKRRLSGSTEVWRYEWDPEDRLVSTVTPDGRKWQYTYDALGRRSAKTCLAPDGETVVERTVFTWDGTTLCEQVATSPELPRPVALTWDHAGQRPITQTERVLAPGAPGEECPMPPQEVDSRFFAMVTDLVGTPTELIDESGGIAWRRRSTVWGTTAWASDSSTYTPLRFPGQYFDPESGLHYNYFRHYDPETARYVSPDPLGLTPAPNPSTYVDNPHTWSDPLGLAPECPPKGEHSNPFERREDAERAAFEVAGVPYGAAPDAQWVVMGDKTLKHMPGHVYSKDPTHWGNFRQFETSDGSRVVVEHTHDPAGPHFHAGAPKGFTPADRSRDLVNFGWDNTREGYSTMERYRALDKPGGDHHFFHKNN</sequence>
<organism evidence="7">
    <name type="scientific">Streptomyces sp. NBC_00119</name>
    <dbReference type="NCBI Taxonomy" id="2975659"/>
    <lineage>
        <taxon>Bacteria</taxon>
        <taxon>Bacillati</taxon>
        <taxon>Actinomycetota</taxon>
        <taxon>Actinomycetes</taxon>
        <taxon>Kitasatosporales</taxon>
        <taxon>Streptomycetaceae</taxon>
        <taxon>Streptomyces</taxon>
    </lineage>
</organism>
<name>A0AAU1UIF3_9ACTN</name>
<dbReference type="InterPro" id="IPR045351">
    <property type="entry name" value="DUF6531"/>
</dbReference>
<evidence type="ECO:0000259" key="5">
    <source>
        <dbReference type="Pfam" id="PF21725"/>
    </source>
</evidence>
<dbReference type="InterPro" id="IPR050708">
    <property type="entry name" value="T6SS_VgrG/RHS"/>
</dbReference>
<dbReference type="PANTHER" id="PTHR32305:SF15">
    <property type="entry name" value="PROTEIN RHSA-RELATED"/>
    <property type="match status" value="1"/>
</dbReference>
<dbReference type="Gene3D" id="2.180.10.10">
    <property type="entry name" value="RHS repeat-associated core"/>
    <property type="match status" value="2"/>
</dbReference>
<feature type="region of interest" description="Disordered" evidence="2">
    <location>
        <begin position="385"/>
        <end position="412"/>
    </location>
</feature>
<evidence type="ECO:0000256" key="1">
    <source>
        <dbReference type="ARBA" id="ARBA00022737"/>
    </source>
</evidence>
<evidence type="ECO:0000259" key="3">
    <source>
        <dbReference type="Pfam" id="PF03527"/>
    </source>
</evidence>
<dbReference type="InterPro" id="IPR031325">
    <property type="entry name" value="RHS_repeat"/>
</dbReference>